<reference evidence="10" key="1">
    <citation type="journal article" date="2020" name="Stud. Mycol.">
        <title>101 Dothideomycetes genomes: a test case for predicting lifestyles and emergence of pathogens.</title>
        <authorList>
            <person name="Haridas S."/>
            <person name="Albert R."/>
            <person name="Binder M."/>
            <person name="Bloem J."/>
            <person name="Labutti K."/>
            <person name="Salamov A."/>
            <person name="Andreopoulos B."/>
            <person name="Baker S."/>
            <person name="Barry K."/>
            <person name="Bills G."/>
            <person name="Bluhm B."/>
            <person name="Cannon C."/>
            <person name="Castanera R."/>
            <person name="Culley D."/>
            <person name="Daum C."/>
            <person name="Ezra D."/>
            <person name="Gonzalez J."/>
            <person name="Henrissat B."/>
            <person name="Kuo A."/>
            <person name="Liang C."/>
            <person name="Lipzen A."/>
            <person name="Lutzoni F."/>
            <person name="Magnuson J."/>
            <person name="Mondo S."/>
            <person name="Nolan M."/>
            <person name="Ohm R."/>
            <person name="Pangilinan J."/>
            <person name="Park H.-J."/>
            <person name="Ramirez L."/>
            <person name="Alfaro M."/>
            <person name="Sun H."/>
            <person name="Tritt A."/>
            <person name="Yoshinaga Y."/>
            <person name="Zwiers L.-H."/>
            <person name="Turgeon B."/>
            <person name="Goodwin S."/>
            <person name="Spatafora J."/>
            <person name="Crous P."/>
            <person name="Grigoriev I."/>
        </authorList>
    </citation>
    <scope>NUCLEOTIDE SEQUENCE</scope>
    <source>
        <strain evidence="10">CBS 133067</strain>
    </source>
</reference>
<dbReference type="OrthoDB" id="286734at2759"/>
<keyword evidence="7" id="KW-0175">Coiled coil</keyword>
<dbReference type="EMBL" id="ML978132">
    <property type="protein sequence ID" value="KAF2094990.1"/>
    <property type="molecule type" value="Genomic_DNA"/>
</dbReference>
<dbReference type="AlphaFoldDB" id="A0A9P4M2V1"/>
<dbReference type="Proteomes" id="UP000799772">
    <property type="component" value="Unassembled WGS sequence"/>
</dbReference>
<feature type="transmembrane region" description="Helical" evidence="9">
    <location>
        <begin position="227"/>
        <end position="249"/>
    </location>
</feature>
<evidence type="ECO:0000256" key="1">
    <source>
        <dbReference type="ARBA" id="ARBA00004141"/>
    </source>
</evidence>
<evidence type="ECO:0000256" key="6">
    <source>
        <dbReference type="ARBA" id="ARBA00023315"/>
    </source>
</evidence>
<evidence type="ECO:0000256" key="2">
    <source>
        <dbReference type="ARBA" id="ARBA00022679"/>
    </source>
</evidence>
<accession>A0A9P4M2V1</accession>
<name>A0A9P4M2V1_9PEZI</name>
<protein>
    <submittedName>
        <fullName evidence="10">MBOAT family protein</fullName>
    </submittedName>
</protein>
<feature type="transmembrane region" description="Helical" evidence="9">
    <location>
        <begin position="463"/>
        <end position="483"/>
    </location>
</feature>
<keyword evidence="6" id="KW-0012">Acyltransferase</keyword>
<keyword evidence="3 9" id="KW-0812">Transmembrane</keyword>
<feature type="region of interest" description="Disordered" evidence="8">
    <location>
        <begin position="501"/>
        <end position="522"/>
    </location>
</feature>
<gene>
    <name evidence="10" type="ORF">NA57DRAFT_68046</name>
</gene>
<dbReference type="PANTHER" id="PTHR13906">
    <property type="entry name" value="PORCUPINE"/>
    <property type="match status" value="1"/>
</dbReference>
<evidence type="ECO:0000256" key="8">
    <source>
        <dbReference type="SAM" id="MobiDB-lite"/>
    </source>
</evidence>
<organism evidence="10 11">
    <name type="scientific">Rhizodiscina lignyota</name>
    <dbReference type="NCBI Taxonomy" id="1504668"/>
    <lineage>
        <taxon>Eukaryota</taxon>
        <taxon>Fungi</taxon>
        <taxon>Dikarya</taxon>
        <taxon>Ascomycota</taxon>
        <taxon>Pezizomycotina</taxon>
        <taxon>Dothideomycetes</taxon>
        <taxon>Pleosporomycetidae</taxon>
        <taxon>Aulographales</taxon>
        <taxon>Rhizodiscinaceae</taxon>
        <taxon>Rhizodiscina</taxon>
    </lineage>
</organism>
<dbReference type="GO" id="GO:0016020">
    <property type="term" value="C:membrane"/>
    <property type="evidence" value="ECO:0007669"/>
    <property type="project" value="UniProtKB-SubCell"/>
</dbReference>
<keyword evidence="2" id="KW-0808">Transferase</keyword>
<feature type="transmembrane region" description="Helical" evidence="9">
    <location>
        <begin position="371"/>
        <end position="393"/>
    </location>
</feature>
<dbReference type="GO" id="GO:0030258">
    <property type="term" value="P:lipid modification"/>
    <property type="evidence" value="ECO:0007669"/>
    <property type="project" value="TreeGrafter"/>
</dbReference>
<evidence type="ECO:0000313" key="10">
    <source>
        <dbReference type="EMBL" id="KAF2094990.1"/>
    </source>
</evidence>
<dbReference type="GO" id="GO:0005783">
    <property type="term" value="C:endoplasmic reticulum"/>
    <property type="evidence" value="ECO:0007669"/>
    <property type="project" value="TreeGrafter"/>
</dbReference>
<feature type="compositionally biased region" description="Basic and acidic residues" evidence="8">
    <location>
        <begin position="501"/>
        <end position="511"/>
    </location>
</feature>
<feature type="region of interest" description="Disordered" evidence="8">
    <location>
        <begin position="206"/>
        <end position="225"/>
    </location>
</feature>
<feature type="compositionally biased region" description="Basic residues" evidence="8">
    <location>
        <begin position="213"/>
        <end position="222"/>
    </location>
</feature>
<evidence type="ECO:0000256" key="4">
    <source>
        <dbReference type="ARBA" id="ARBA00022989"/>
    </source>
</evidence>
<keyword evidence="11" id="KW-1185">Reference proteome</keyword>
<dbReference type="InterPro" id="IPR004299">
    <property type="entry name" value="MBOAT_fam"/>
</dbReference>
<comment type="subcellular location">
    <subcellularLocation>
        <location evidence="1">Membrane</location>
        <topology evidence="1">Multi-pass membrane protein</topology>
    </subcellularLocation>
</comment>
<dbReference type="Pfam" id="PF03062">
    <property type="entry name" value="MBOAT"/>
    <property type="match status" value="1"/>
</dbReference>
<feature type="transmembrane region" description="Helical" evidence="9">
    <location>
        <begin position="431"/>
        <end position="457"/>
    </location>
</feature>
<feature type="coiled-coil region" evidence="7">
    <location>
        <begin position="525"/>
        <end position="574"/>
    </location>
</feature>
<evidence type="ECO:0000256" key="7">
    <source>
        <dbReference type="SAM" id="Coils"/>
    </source>
</evidence>
<feature type="transmembrane region" description="Helical" evidence="9">
    <location>
        <begin position="59"/>
        <end position="87"/>
    </location>
</feature>
<dbReference type="GO" id="GO:0047184">
    <property type="term" value="F:1-acylglycerophosphocholine O-acyltransferase activity"/>
    <property type="evidence" value="ECO:0007669"/>
    <property type="project" value="TreeGrafter"/>
</dbReference>
<dbReference type="GO" id="GO:0046474">
    <property type="term" value="P:glycerophospholipid biosynthetic process"/>
    <property type="evidence" value="ECO:0007669"/>
    <property type="project" value="TreeGrafter"/>
</dbReference>
<sequence>MLPYINVPFEYVGGRIGASVDELKLIFSFLISYPLAAVLKRIPDSKPWQKNVFTISVSLFYLLGLFNLGTGLIVLLINAIGAYAIAFYIDGPFMPWIAFVFLMGYMSVSHIYRQIVEDPSVVDITGAQMVMIMRLTAFCWNVHDGQLPESDLSDFQKDRAIRQLPSLLDYFGYVFFFPSLLIGPAFDYVDYERYITTTMFNLPPGVDPSKAPPTRKKRRIPRSGRPAGLKAATGIGWILLFLNLSGYYYPDYLLSPEYMTHGFFRRVWLLHMVGVVTRMKYYGVWTLTEGACILSGIGYKGVDPVTGKASWDRLQNVKPFAIELAQNTHAYLGNWNINTNHWLRNYVYLRVTAKGKKPGFRASMATFITSAFWHGFYPGYYLTFVLASFNQYIAKNARRLFRPFFIEVPSPTAAPPTPGTKPKEQGTKYKIYYDIATWFITQAAFSFTVAPFILLTFSASMTVWVRVYCYCIIGVIASVAFLFSPGKAYVVKQLKRRTGTDKRPEIARQESARAGTTLGLPDDPEQELQEIVAEVKKEIESRRQRGMSVDLDVKKVVQEKLDALRNRKADDEKKEL</sequence>
<keyword evidence="4 9" id="KW-1133">Transmembrane helix</keyword>
<evidence type="ECO:0000256" key="5">
    <source>
        <dbReference type="ARBA" id="ARBA00023136"/>
    </source>
</evidence>
<comment type="caution">
    <text evidence="10">The sequence shown here is derived from an EMBL/GenBank/DDBJ whole genome shotgun (WGS) entry which is preliminary data.</text>
</comment>
<feature type="transmembrane region" description="Helical" evidence="9">
    <location>
        <begin position="93"/>
        <end position="112"/>
    </location>
</feature>
<evidence type="ECO:0000256" key="3">
    <source>
        <dbReference type="ARBA" id="ARBA00022692"/>
    </source>
</evidence>
<dbReference type="PANTHER" id="PTHR13906:SF4">
    <property type="entry name" value="LYSOPHOSPHOLIPID ACYLTRANSFERASE 6"/>
    <property type="match status" value="1"/>
</dbReference>
<evidence type="ECO:0000256" key="9">
    <source>
        <dbReference type="SAM" id="Phobius"/>
    </source>
</evidence>
<dbReference type="InterPro" id="IPR049941">
    <property type="entry name" value="LPLAT_7/PORCN-like"/>
</dbReference>
<dbReference type="GO" id="GO:0003841">
    <property type="term" value="F:1-acylglycerol-3-phosphate O-acyltransferase activity"/>
    <property type="evidence" value="ECO:0007669"/>
    <property type="project" value="TreeGrafter"/>
</dbReference>
<keyword evidence="5 9" id="KW-0472">Membrane</keyword>
<proteinExistence type="predicted"/>
<evidence type="ECO:0000313" key="11">
    <source>
        <dbReference type="Proteomes" id="UP000799772"/>
    </source>
</evidence>
<feature type="transmembrane region" description="Helical" evidence="9">
    <location>
        <begin position="170"/>
        <end position="189"/>
    </location>
</feature>